<sequence>MFFMAALLLLAKKWLYNVIHYIKNYIYQGFDLVYYEFNIMCREINAAAGVAMMRKIFVLSVKSNVVFTFKAIGKSF</sequence>
<accession>A0ABX5FQE8</accession>
<dbReference type="Proteomes" id="UP000241645">
    <property type="component" value="Unassembled WGS sequence"/>
</dbReference>
<organism evidence="1 2">
    <name type="scientific">Brevibacillus porteri</name>
    <dbReference type="NCBI Taxonomy" id="2126350"/>
    <lineage>
        <taxon>Bacteria</taxon>
        <taxon>Bacillati</taxon>
        <taxon>Bacillota</taxon>
        <taxon>Bacilli</taxon>
        <taxon>Bacillales</taxon>
        <taxon>Paenibacillaceae</taxon>
        <taxon>Brevibacillus</taxon>
    </lineage>
</organism>
<reference evidence="1 2" key="1">
    <citation type="submission" date="2018-03" db="EMBL/GenBank/DDBJ databases">
        <title>Brevisbacillus phylogenomics.</title>
        <authorList>
            <person name="Dunlap C."/>
        </authorList>
    </citation>
    <scope>NUCLEOTIDE SEQUENCE [LARGE SCALE GENOMIC DNA]</scope>
    <source>
        <strain evidence="1 2">NRRL B-41110</strain>
    </source>
</reference>
<name>A0ABX5FQE8_9BACL</name>
<keyword evidence="2" id="KW-1185">Reference proteome</keyword>
<evidence type="ECO:0000313" key="1">
    <source>
        <dbReference type="EMBL" id="PSK10376.1"/>
    </source>
</evidence>
<protein>
    <submittedName>
        <fullName evidence="1">Uncharacterized protein</fullName>
    </submittedName>
</protein>
<gene>
    <name evidence="1" type="ORF">C7R92_13270</name>
</gene>
<proteinExistence type="predicted"/>
<dbReference type="EMBL" id="PXZO01000021">
    <property type="protein sequence ID" value="PSK10376.1"/>
    <property type="molecule type" value="Genomic_DNA"/>
</dbReference>
<evidence type="ECO:0000313" key="2">
    <source>
        <dbReference type="Proteomes" id="UP000241645"/>
    </source>
</evidence>
<comment type="caution">
    <text evidence="1">The sequence shown here is derived from an EMBL/GenBank/DDBJ whole genome shotgun (WGS) entry which is preliminary data.</text>
</comment>